<feature type="domain" description="Cyclin-like" evidence="7">
    <location>
        <begin position="145"/>
        <end position="264"/>
    </location>
</feature>
<dbReference type="InterPro" id="IPR046965">
    <property type="entry name" value="Cyclin_A/B-like"/>
</dbReference>
<keyword evidence="4" id="KW-0131">Cell cycle</keyword>
<dbReference type="Gene3D" id="1.10.472.10">
    <property type="entry name" value="Cyclin-like"/>
    <property type="match status" value="4"/>
</dbReference>
<evidence type="ECO:0000313" key="10">
    <source>
        <dbReference type="RefSeq" id="XP_071935605.1"/>
    </source>
</evidence>
<evidence type="ECO:0000256" key="4">
    <source>
        <dbReference type="ARBA" id="ARBA00023306"/>
    </source>
</evidence>
<keyword evidence="3 5" id="KW-0195">Cyclin</keyword>
<feature type="domain" description="Cyclin C-terminal" evidence="8">
    <location>
        <begin position="273"/>
        <end position="396"/>
    </location>
</feature>
<dbReference type="GeneID" id="140036780"/>
<comment type="similarity">
    <text evidence="1">Belongs to the cyclin family. Cyclin AB subfamily.</text>
</comment>
<dbReference type="InterPro" id="IPR036915">
    <property type="entry name" value="Cyclin-like_sf"/>
</dbReference>
<dbReference type="Pfam" id="PF00134">
    <property type="entry name" value="Cyclin_N"/>
    <property type="match status" value="2"/>
</dbReference>
<evidence type="ECO:0000259" key="8">
    <source>
        <dbReference type="SMART" id="SM01332"/>
    </source>
</evidence>
<keyword evidence="9" id="KW-1185">Reference proteome</keyword>
<feature type="domain" description="Cyclin-like" evidence="7">
    <location>
        <begin position="277"/>
        <end position="365"/>
    </location>
</feature>
<dbReference type="Proteomes" id="UP001652660">
    <property type="component" value="Chromosome 2e"/>
</dbReference>
<dbReference type="RefSeq" id="XP_071935605.1">
    <property type="nucleotide sequence ID" value="XM_072079504.1"/>
</dbReference>
<dbReference type="InterPro" id="IPR013763">
    <property type="entry name" value="Cyclin-like_dom"/>
</dbReference>
<sequence>MGEQENCLGSTTARPSKKRPMMTAATTTTTSIESLQGRQQLSVTAKKRVVLGELTNIPKIVELSSIPKPVHPKPKSSTSREKEEVVKSDADVDRCPDDSRKYADAPLIYQHLRSLEVEGNRRPLHNYMEKVQKDITPTMREILVDWLVEVVDEYKLVSDTLYLTVNYIDRFLSSHALSRTKLQLLGVSSMLVAAYAHLNLISSFFLPPHCLGQSLPLPWLISFVCSNCRKFEEITPPHIEDCCYITDNTYTREEVVAMESNILMFLNFNTSNPTAKSFLRMFTKAAQEISTFSNLQFEFLACYLAELSLLDYICVRFLPSMIAASAIFLARFTMLPSIHPWSLALQRYTGYEASDLKECILAINDLQLNRRPTSAQALREKYMQNKFKRVAALCPPSEIPSHYFEVVTGKHSSEAQEAPL</sequence>
<dbReference type="CDD" id="cd20506">
    <property type="entry name" value="CYCLIN_AtCycA-like_rpt2"/>
    <property type="match status" value="1"/>
</dbReference>
<keyword evidence="2" id="KW-0132">Cell division</keyword>
<gene>
    <name evidence="10" type="primary">LOC140036780</name>
</gene>
<feature type="region of interest" description="Disordered" evidence="6">
    <location>
        <begin position="66"/>
        <end position="93"/>
    </location>
</feature>
<reference evidence="10" key="1">
    <citation type="submission" date="2025-08" db="UniProtKB">
        <authorList>
            <consortium name="RefSeq"/>
        </authorList>
    </citation>
    <scope>IDENTIFICATION</scope>
    <source>
        <tissue evidence="10">Leaves</tissue>
    </source>
</reference>
<evidence type="ECO:0000313" key="9">
    <source>
        <dbReference type="Proteomes" id="UP001652660"/>
    </source>
</evidence>
<dbReference type="InterPro" id="IPR006671">
    <property type="entry name" value="Cyclin_N"/>
</dbReference>
<feature type="compositionally biased region" description="Basic and acidic residues" evidence="6">
    <location>
        <begin position="78"/>
        <end position="93"/>
    </location>
</feature>
<evidence type="ECO:0000259" key="7">
    <source>
        <dbReference type="SMART" id="SM00385"/>
    </source>
</evidence>
<dbReference type="SMART" id="SM01332">
    <property type="entry name" value="Cyclin_C"/>
    <property type="match status" value="1"/>
</dbReference>
<dbReference type="Pfam" id="PF02984">
    <property type="entry name" value="Cyclin_C"/>
    <property type="match status" value="1"/>
</dbReference>
<evidence type="ECO:0000256" key="2">
    <source>
        <dbReference type="ARBA" id="ARBA00022618"/>
    </source>
</evidence>
<dbReference type="InterPro" id="IPR048258">
    <property type="entry name" value="Cyclins_cyclin-box"/>
</dbReference>
<proteinExistence type="inferred from homology"/>
<dbReference type="SUPFAM" id="SSF47954">
    <property type="entry name" value="Cyclin-like"/>
    <property type="match status" value="2"/>
</dbReference>
<evidence type="ECO:0000256" key="3">
    <source>
        <dbReference type="ARBA" id="ARBA00023127"/>
    </source>
</evidence>
<evidence type="ECO:0000256" key="6">
    <source>
        <dbReference type="SAM" id="MobiDB-lite"/>
    </source>
</evidence>
<dbReference type="PANTHER" id="PTHR10177">
    <property type="entry name" value="CYCLINS"/>
    <property type="match status" value="1"/>
</dbReference>
<evidence type="ECO:0000256" key="1">
    <source>
        <dbReference type="ARBA" id="ARBA00006955"/>
    </source>
</evidence>
<protein>
    <submittedName>
        <fullName evidence="10">Cyclin-A3-1 isoform X1</fullName>
    </submittedName>
</protein>
<dbReference type="InterPro" id="IPR004367">
    <property type="entry name" value="Cyclin_C-dom"/>
</dbReference>
<feature type="region of interest" description="Disordered" evidence="6">
    <location>
        <begin position="1"/>
        <end position="39"/>
    </location>
</feature>
<name>A0ABM4WV06_COFAR</name>
<dbReference type="InterPro" id="IPR039361">
    <property type="entry name" value="Cyclin"/>
</dbReference>
<dbReference type="PIRSF" id="PIRSF001771">
    <property type="entry name" value="Cyclin_A_B_D_E"/>
    <property type="match status" value="1"/>
</dbReference>
<organism evidence="9 10">
    <name type="scientific">Coffea arabica</name>
    <name type="common">Arabian coffee</name>
    <dbReference type="NCBI Taxonomy" id="13443"/>
    <lineage>
        <taxon>Eukaryota</taxon>
        <taxon>Viridiplantae</taxon>
        <taxon>Streptophyta</taxon>
        <taxon>Embryophyta</taxon>
        <taxon>Tracheophyta</taxon>
        <taxon>Spermatophyta</taxon>
        <taxon>Magnoliopsida</taxon>
        <taxon>eudicotyledons</taxon>
        <taxon>Gunneridae</taxon>
        <taxon>Pentapetalae</taxon>
        <taxon>asterids</taxon>
        <taxon>lamiids</taxon>
        <taxon>Gentianales</taxon>
        <taxon>Rubiaceae</taxon>
        <taxon>Ixoroideae</taxon>
        <taxon>Gardenieae complex</taxon>
        <taxon>Bertiereae - Coffeeae clade</taxon>
        <taxon>Coffeeae</taxon>
        <taxon>Coffea</taxon>
    </lineage>
</organism>
<accession>A0ABM4WV06</accession>
<evidence type="ECO:0000256" key="5">
    <source>
        <dbReference type="RuleBase" id="RU000383"/>
    </source>
</evidence>
<dbReference type="PROSITE" id="PS00292">
    <property type="entry name" value="CYCLINS"/>
    <property type="match status" value="1"/>
</dbReference>
<dbReference type="SMART" id="SM00385">
    <property type="entry name" value="CYCLIN"/>
    <property type="match status" value="2"/>
</dbReference>